<dbReference type="InterPro" id="IPR029063">
    <property type="entry name" value="SAM-dependent_MTases_sf"/>
</dbReference>
<reference evidence="3 4" key="1">
    <citation type="journal article" date="2011" name="Front. Microbiol.">
        <title>Genomic signatures of strain selection and enhancement in Bacillus atrophaeus var. globigii, a historical biowarfare simulant.</title>
        <authorList>
            <person name="Gibbons H.S."/>
            <person name="Broomall S.M."/>
            <person name="McNew L.A."/>
            <person name="Daligault H."/>
            <person name="Chapman C."/>
            <person name="Bruce D."/>
            <person name="Karavis M."/>
            <person name="Krepps M."/>
            <person name="McGregor P.A."/>
            <person name="Hong C."/>
            <person name="Park K.H."/>
            <person name="Akmal A."/>
            <person name="Feldman A."/>
            <person name="Lin J.S."/>
            <person name="Chang W.E."/>
            <person name="Higgs B.W."/>
            <person name="Demirev P."/>
            <person name="Lindquist J."/>
            <person name="Liem A."/>
            <person name="Fochler E."/>
            <person name="Read T.D."/>
            <person name="Tapia R."/>
            <person name="Johnson S."/>
            <person name="Bishop-Lilly K.A."/>
            <person name="Detter C."/>
            <person name="Han C."/>
            <person name="Sozhamannan S."/>
            <person name="Rosenzweig C.N."/>
            <person name="Skowronski E.W."/>
        </authorList>
    </citation>
    <scope>NUCLEOTIDE SEQUENCE [LARGE SCALE GENOMIC DNA]</scope>
    <source>
        <strain evidence="3 4">MLST1</strain>
    </source>
</reference>
<dbReference type="GO" id="GO:0003838">
    <property type="term" value="F:sterol 24-C-methyltransferase activity"/>
    <property type="evidence" value="ECO:0007669"/>
    <property type="project" value="TreeGrafter"/>
</dbReference>
<sequence>MEPENIASQLRCPNGKEASDVALKMNDANRSVNQKCIELLQIASGDKVLEIGPGNGAFAADIVGSAEEVIYTGLDWSADMVAQASQLNSELLAQGSVNFQSGSSDKLPFEPGTFNKILTVHTLYFWEHPADHLSEIRRVLQPDGLFCIAFGDRSFMKELPFVPYGFNLYDIPAAQDIMQAVGFRVVDVQKFYETGRSNTGDIVEKLINIMVGTPQ</sequence>
<dbReference type="OrthoDB" id="9760689at2"/>
<dbReference type="PANTHER" id="PTHR44068">
    <property type="entry name" value="ZGC:194242"/>
    <property type="match status" value="1"/>
</dbReference>
<dbReference type="AlphaFoldDB" id="A0A432W966"/>
<proteinExistence type="predicted"/>
<name>A0A432W966_9GAMM</name>
<organism evidence="3 4">
    <name type="scientific">Aliidiomarina minuta</name>
    <dbReference type="NCBI Taxonomy" id="880057"/>
    <lineage>
        <taxon>Bacteria</taxon>
        <taxon>Pseudomonadati</taxon>
        <taxon>Pseudomonadota</taxon>
        <taxon>Gammaproteobacteria</taxon>
        <taxon>Alteromonadales</taxon>
        <taxon>Idiomarinaceae</taxon>
        <taxon>Aliidiomarina</taxon>
    </lineage>
</organism>
<dbReference type="EMBL" id="PIPL01000001">
    <property type="protein sequence ID" value="RUO26526.1"/>
    <property type="molecule type" value="Genomic_DNA"/>
</dbReference>
<evidence type="ECO:0000313" key="3">
    <source>
        <dbReference type="EMBL" id="RUO26526.1"/>
    </source>
</evidence>
<comment type="caution">
    <text evidence="3">The sequence shown here is derived from an EMBL/GenBank/DDBJ whole genome shotgun (WGS) entry which is preliminary data.</text>
</comment>
<dbReference type="InterPro" id="IPR050447">
    <property type="entry name" value="Erg6_SMT_methyltransf"/>
</dbReference>
<dbReference type="GO" id="GO:0016126">
    <property type="term" value="P:sterol biosynthetic process"/>
    <property type="evidence" value="ECO:0007669"/>
    <property type="project" value="TreeGrafter"/>
</dbReference>
<keyword evidence="4" id="KW-1185">Reference proteome</keyword>
<accession>A0A432W966</accession>
<dbReference type="InterPro" id="IPR013216">
    <property type="entry name" value="Methyltransf_11"/>
</dbReference>
<dbReference type="GO" id="GO:0032259">
    <property type="term" value="P:methylation"/>
    <property type="evidence" value="ECO:0007669"/>
    <property type="project" value="UniProtKB-KW"/>
</dbReference>
<keyword evidence="1 3" id="KW-0808">Transferase</keyword>
<dbReference type="SUPFAM" id="SSF53335">
    <property type="entry name" value="S-adenosyl-L-methionine-dependent methyltransferases"/>
    <property type="match status" value="1"/>
</dbReference>
<gene>
    <name evidence="3" type="ORF">CWE09_07410</name>
</gene>
<dbReference type="Proteomes" id="UP000288293">
    <property type="component" value="Unassembled WGS sequence"/>
</dbReference>
<protein>
    <submittedName>
        <fullName evidence="3">SAM-dependent methyltransferase</fullName>
    </submittedName>
</protein>
<keyword evidence="3" id="KW-0489">Methyltransferase</keyword>
<evidence type="ECO:0000259" key="2">
    <source>
        <dbReference type="Pfam" id="PF08241"/>
    </source>
</evidence>
<dbReference type="RefSeq" id="WP_126803338.1">
    <property type="nucleotide sequence ID" value="NZ_PIPL01000001.1"/>
</dbReference>
<dbReference type="PANTHER" id="PTHR44068:SF1">
    <property type="entry name" value="HYPOTHETICAL LOC100005854"/>
    <property type="match status" value="1"/>
</dbReference>
<dbReference type="Gene3D" id="3.40.50.150">
    <property type="entry name" value="Vaccinia Virus protein VP39"/>
    <property type="match status" value="1"/>
</dbReference>
<evidence type="ECO:0000256" key="1">
    <source>
        <dbReference type="ARBA" id="ARBA00022679"/>
    </source>
</evidence>
<feature type="domain" description="Methyltransferase type 11" evidence="2">
    <location>
        <begin position="49"/>
        <end position="148"/>
    </location>
</feature>
<dbReference type="CDD" id="cd02440">
    <property type="entry name" value="AdoMet_MTases"/>
    <property type="match status" value="1"/>
</dbReference>
<dbReference type="Pfam" id="PF08241">
    <property type="entry name" value="Methyltransf_11"/>
    <property type="match status" value="1"/>
</dbReference>
<evidence type="ECO:0000313" key="4">
    <source>
        <dbReference type="Proteomes" id="UP000288293"/>
    </source>
</evidence>